<dbReference type="Proteomes" id="UP000440614">
    <property type="component" value="Unassembled WGS sequence"/>
</dbReference>
<comment type="caution">
    <text evidence="1">The sequence shown here is derived from an EMBL/GenBank/DDBJ whole genome shotgun (WGS) entry which is preliminary data.</text>
</comment>
<reference evidence="1 2" key="1">
    <citation type="journal article" date="2019" name="Nat. Med.">
        <title>A library of human gut bacterial isolates paired with longitudinal multiomics data enables mechanistic microbiome research.</title>
        <authorList>
            <person name="Poyet M."/>
            <person name="Groussin M."/>
            <person name="Gibbons S.M."/>
            <person name="Avila-Pacheco J."/>
            <person name="Jiang X."/>
            <person name="Kearney S.M."/>
            <person name="Perrotta A.R."/>
            <person name="Berdy B."/>
            <person name="Zhao S."/>
            <person name="Lieberman T.D."/>
            <person name="Swanson P.K."/>
            <person name="Smith M."/>
            <person name="Roesemann S."/>
            <person name="Alexander J.E."/>
            <person name="Rich S.A."/>
            <person name="Livny J."/>
            <person name="Vlamakis H."/>
            <person name="Clish C."/>
            <person name="Bullock K."/>
            <person name="Deik A."/>
            <person name="Scott J."/>
            <person name="Pierce K.A."/>
            <person name="Xavier R.J."/>
            <person name="Alm E.J."/>
        </authorList>
    </citation>
    <scope>NUCLEOTIDE SEQUENCE [LARGE SCALE GENOMIC DNA]</scope>
    <source>
        <strain evidence="1 2">BIOML-A188</strain>
    </source>
</reference>
<sequence length="219" mass="25845">MMNVIYLTEEEFQNSKARMAETDKIDGYLKLIQPLYEAVRKFQPDALLLYCVSPSVENPCFYRLHVGLIREGVTFVLHQSYKDKKCYFEVETSMFSEAKGSILHRLKEENPEPNRIGVFTKRKIEDWITWGLKIYKALEAENEVIQRMKAEYFAKLSSEPIEWKDTERHTEGKIKRNGLVFSFHICGRSIYEKIELSLPYNKSNYDTFARLADNRFTLK</sequence>
<organism evidence="1 2">
    <name type="scientific">Bacteroides thetaiotaomicron</name>
    <dbReference type="NCBI Taxonomy" id="818"/>
    <lineage>
        <taxon>Bacteria</taxon>
        <taxon>Pseudomonadati</taxon>
        <taxon>Bacteroidota</taxon>
        <taxon>Bacteroidia</taxon>
        <taxon>Bacteroidales</taxon>
        <taxon>Bacteroidaceae</taxon>
        <taxon>Bacteroides</taxon>
    </lineage>
</organism>
<gene>
    <name evidence="1" type="ORF">GAO51_19570</name>
</gene>
<name>A0A6I0M849_BACT4</name>
<evidence type="ECO:0000313" key="1">
    <source>
        <dbReference type="EMBL" id="KAB4308463.1"/>
    </source>
</evidence>
<evidence type="ECO:0000313" key="2">
    <source>
        <dbReference type="Proteomes" id="UP000440614"/>
    </source>
</evidence>
<accession>A0A6I0M849</accession>
<proteinExistence type="predicted"/>
<protein>
    <submittedName>
        <fullName evidence="1">Uncharacterized protein</fullName>
    </submittedName>
</protein>
<dbReference type="EMBL" id="WCSY01000021">
    <property type="protein sequence ID" value="KAB4308463.1"/>
    <property type="molecule type" value="Genomic_DNA"/>
</dbReference>
<dbReference type="AlphaFoldDB" id="A0A6I0M849"/>